<reference evidence="3 4" key="1">
    <citation type="submission" date="2020-08" db="EMBL/GenBank/DDBJ databases">
        <title>Stenotrophomonas sp. W1S232.</title>
        <authorList>
            <person name="Deng Y."/>
        </authorList>
    </citation>
    <scope>NUCLEOTIDE SEQUENCE [LARGE SCALE GENOMIC DNA]</scope>
    <source>
        <strain evidence="3 4">W1S232</strain>
    </source>
</reference>
<dbReference type="CDD" id="cd07302">
    <property type="entry name" value="CHD"/>
    <property type="match status" value="1"/>
</dbReference>
<dbReference type="InterPro" id="IPR007890">
    <property type="entry name" value="CHASE2"/>
</dbReference>
<dbReference type="EMBL" id="JACIUV010000004">
    <property type="protein sequence ID" value="MBB1117525.1"/>
    <property type="molecule type" value="Genomic_DNA"/>
</dbReference>
<dbReference type="PANTHER" id="PTHR43081:SF1">
    <property type="entry name" value="ADENYLATE CYCLASE, TERMINAL-DIFFERENTIATION SPECIFIC"/>
    <property type="match status" value="1"/>
</dbReference>
<comment type="caution">
    <text evidence="3">The sequence shown here is derived from an EMBL/GenBank/DDBJ whole genome shotgun (WGS) entry which is preliminary data.</text>
</comment>
<keyword evidence="1" id="KW-1133">Transmembrane helix</keyword>
<feature type="transmembrane region" description="Helical" evidence="1">
    <location>
        <begin position="366"/>
        <end position="387"/>
    </location>
</feature>
<dbReference type="RefSeq" id="WP_182622532.1">
    <property type="nucleotide sequence ID" value="NZ_JACIUV010000004.1"/>
</dbReference>
<evidence type="ECO:0000313" key="3">
    <source>
        <dbReference type="EMBL" id="MBB1117525.1"/>
    </source>
</evidence>
<dbReference type="GO" id="GO:0035556">
    <property type="term" value="P:intracellular signal transduction"/>
    <property type="evidence" value="ECO:0007669"/>
    <property type="project" value="InterPro"/>
</dbReference>
<dbReference type="Pfam" id="PF00211">
    <property type="entry name" value="Guanylate_cyc"/>
    <property type="match status" value="1"/>
</dbReference>
<dbReference type="Gene3D" id="3.30.70.1230">
    <property type="entry name" value="Nucleotide cyclase"/>
    <property type="match status" value="1"/>
</dbReference>
<evidence type="ECO:0000259" key="2">
    <source>
        <dbReference type="PROSITE" id="PS50125"/>
    </source>
</evidence>
<feature type="transmembrane region" description="Helical" evidence="1">
    <location>
        <begin position="394"/>
        <end position="413"/>
    </location>
</feature>
<keyword evidence="1" id="KW-0472">Membrane</keyword>
<dbReference type="PROSITE" id="PS50125">
    <property type="entry name" value="GUANYLATE_CYCLASE_2"/>
    <property type="match status" value="1"/>
</dbReference>
<dbReference type="PANTHER" id="PTHR43081">
    <property type="entry name" value="ADENYLATE CYCLASE, TERMINAL-DIFFERENTIATION SPECIFIC-RELATED"/>
    <property type="match status" value="1"/>
</dbReference>
<dbReference type="SMART" id="SM01080">
    <property type="entry name" value="CHASE2"/>
    <property type="match status" value="1"/>
</dbReference>
<dbReference type="GO" id="GO:0006171">
    <property type="term" value="P:cAMP biosynthetic process"/>
    <property type="evidence" value="ECO:0007669"/>
    <property type="project" value="TreeGrafter"/>
</dbReference>
<sequence length="737" mass="78885">MSRRRPFKGRLKGRRQFLLVGLLLLLLALAADVVFREGMQRLSTQLHDAWQRAQPRAATLEPGVAVVDIDEASLARLGQWPWPRDRLGQMVDAIGRHGAAVIAFDMAFNEPDRTSVLAQAPRLRQRGIVIDPGIPAEQLDNDLAFAAAIARYPVVMGVALSNQTGHALAAPVAGIAHAGSDPRQYLPDYRGGLGNLPVLSEAASGIGSFSFPPAADNVIRQMPLVANAGQALYPGLAVEALRVAQGVPGLQLRSSDASGEHAGGRPGLLQVRVGMLDIPSQADGSVRIHYSGMPHMPVIPAWQLLESTPSPLLGQLEGRVVLVGTSAIGLRDIVATPLAAAVPGVQVHAELVEQAFNGQYLQRPDWARGAEVVVAFVLGLLLLLVMLPGRALPASLALLVLLATVIGASWWGYSQRQWLLDPLPTVLSLLLLFTGMMPLLLFAGNREKRQVREAFGRYLSPTLVQRLAEDPDALRLGGESRDISVLFSDIRGFTGLSESLAPDALTALLNRFLTPMTEVLLAHEATIDKYIGDAIMAFWNAPLDIDQHPRKACLAALGMVEAVAALNAQRGSSLQIGIGIHSGLACVGNLGSLQRFSYSAIGDTVNLAARVEGLTKQYAVTVLVTDAVRAQVQDLALLELDRVQVVGRSEAVGLHALLGDAQMATSAAFIAYCQQHQQMIGLYQQGRFVQASQALESLVAQPWPGVGGFYTVLSQRLLELQQLPPGQWQGVHVASSK</sequence>
<dbReference type="InterPro" id="IPR029787">
    <property type="entry name" value="Nucleotide_cyclase"/>
</dbReference>
<gene>
    <name evidence="3" type="ORF">H4O09_10735</name>
</gene>
<dbReference type="GO" id="GO:0004016">
    <property type="term" value="F:adenylate cyclase activity"/>
    <property type="evidence" value="ECO:0007669"/>
    <property type="project" value="UniProtKB-ARBA"/>
</dbReference>
<protein>
    <submittedName>
        <fullName evidence="3">Adenylate/guanylate cyclase domain-containing protein</fullName>
    </submittedName>
</protein>
<name>A0A7W3V154_9GAMM</name>
<accession>A0A7W3V154</accession>
<proteinExistence type="predicted"/>
<dbReference type="AlphaFoldDB" id="A0A7W3V154"/>
<dbReference type="Pfam" id="PF05226">
    <property type="entry name" value="CHASE2"/>
    <property type="match status" value="1"/>
</dbReference>
<feature type="domain" description="Guanylate cyclase" evidence="2">
    <location>
        <begin position="484"/>
        <end position="612"/>
    </location>
</feature>
<dbReference type="SMART" id="SM00044">
    <property type="entry name" value="CYCc"/>
    <property type="match status" value="1"/>
</dbReference>
<dbReference type="InterPro" id="IPR050697">
    <property type="entry name" value="Adenylyl/Guanylyl_Cyclase_3/4"/>
</dbReference>
<dbReference type="InterPro" id="IPR001054">
    <property type="entry name" value="A/G_cyclase"/>
</dbReference>
<evidence type="ECO:0000256" key="1">
    <source>
        <dbReference type="SAM" id="Phobius"/>
    </source>
</evidence>
<dbReference type="SUPFAM" id="SSF55073">
    <property type="entry name" value="Nucleotide cyclase"/>
    <property type="match status" value="1"/>
</dbReference>
<organism evidence="3 4">
    <name type="scientific">Stenotrophomonas koreensis</name>
    <dbReference type="NCBI Taxonomy" id="266128"/>
    <lineage>
        <taxon>Bacteria</taxon>
        <taxon>Pseudomonadati</taxon>
        <taxon>Pseudomonadota</taxon>
        <taxon>Gammaproteobacteria</taxon>
        <taxon>Lysobacterales</taxon>
        <taxon>Lysobacteraceae</taxon>
        <taxon>Stenotrophomonas</taxon>
    </lineage>
</organism>
<feature type="transmembrane region" description="Helical" evidence="1">
    <location>
        <begin position="425"/>
        <end position="443"/>
    </location>
</feature>
<evidence type="ECO:0000313" key="4">
    <source>
        <dbReference type="Proteomes" id="UP000550609"/>
    </source>
</evidence>
<dbReference type="Proteomes" id="UP000550609">
    <property type="component" value="Unassembled WGS sequence"/>
</dbReference>
<keyword evidence="1" id="KW-0812">Transmembrane</keyword>